<name>A0A4Q2U5K4_9HYPH</name>
<dbReference type="AlphaFoldDB" id="A0A4Q2U5K4"/>
<organism evidence="6 7">
    <name type="scientific">Lichenibacterium minor</name>
    <dbReference type="NCBI Taxonomy" id="2316528"/>
    <lineage>
        <taxon>Bacteria</taxon>
        <taxon>Pseudomonadati</taxon>
        <taxon>Pseudomonadota</taxon>
        <taxon>Alphaproteobacteria</taxon>
        <taxon>Hyphomicrobiales</taxon>
        <taxon>Lichenihabitantaceae</taxon>
        <taxon>Lichenibacterium</taxon>
    </lineage>
</organism>
<keyword evidence="2" id="KW-0238">DNA-binding</keyword>
<dbReference type="RefSeq" id="WP_129228640.1">
    <property type="nucleotide sequence ID" value="NZ_QYBB01000029.1"/>
</dbReference>
<sequence length="346" mass="36695">MSDESGARPAPAPGPLVFRNDPSDGFGRYHDLVGASGAATARRGEIFEATVAAHNAPGVMLFDRQIVGAEHRREPAHIRRDGFEHFYLQVLRSGLLMTGPLGEEQWLAPGDAVLMDAAQPQRTVVVAADYVTVVLARPFVEAALPDARGLHGRRIPRAAFQGLATFQGLGDAVLSLARRVGDLDAEALSGAAGMMADLLAGVSPGGERRDDAVASASDRLRAVLFIDAHIARPGLDVAAVAAGVGLSRSALYRAFEAVGGVEREITRRRVARFRSALMRPGELRSIERLAFAHGFSSPGHCSRQFKATYGLTPGACRAGLREVQGGNAGLRLHHLRGWYGEIGSGA</sequence>
<evidence type="ECO:0000256" key="2">
    <source>
        <dbReference type="ARBA" id="ARBA00023125"/>
    </source>
</evidence>
<dbReference type="InterPro" id="IPR009057">
    <property type="entry name" value="Homeodomain-like_sf"/>
</dbReference>
<dbReference type="SMART" id="SM00342">
    <property type="entry name" value="HTH_ARAC"/>
    <property type="match status" value="1"/>
</dbReference>
<proteinExistence type="predicted"/>
<reference evidence="6 7" key="2">
    <citation type="submission" date="2019-02" db="EMBL/GenBank/DDBJ databases">
        <title>'Lichenibacterium ramalinii' gen. nov. sp. nov., 'Lichenibacterium minor' gen. nov. sp. nov.</title>
        <authorList>
            <person name="Pankratov T."/>
        </authorList>
    </citation>
    <scope>NUCLEOTIDE SEQUENCE [LARGE SCALE GENOMIC DNA]</scope>
    <source>
        <strain evidence="6 7">RmlP026</strain>
    </source>
</reference>
<feature type="region of interest" description="Disordered" evidence="4">
    <location>
        <begin position="1"/>
        <end position="20"/>
    </location>
</feature>
<dbReference type="PROSITE" id="PS01124">
    <property type="entry name" value="HTH_ARAC_FAMILY_2"/>
    <property type="match status" value="1"/>
</dbReference>
<dbReference type="Pfam" id="PF12833">
    <property type="entry name" value="HTH_18"/>
    <property type="match status" value="1"/>
</dbReference>
<dbReference type="InterPro" id="IPR050204">
    <property type="entry name" value="AraC_XylS_family_regulators"/>
</dbReference>
<evidence type="ECO:0000313" key="7">
    <source>
        <dbReference type="Proteomes" id="UP000290759"/>
    </source>
</evidence>
<gene>
    <name evidence="6" type="ORF">D3273_19905</name>
</gene>
<reference evidence="6 7" key="1">
    <citation type="submission" date="2018-12" db="EMBL/GenBank/DDBJ databases">
        <authorList>
            <person name="Grouzdev D.S."/>
            <person name="Krutkina M.S."/>
        </authorList>
    </citation>
    <scope>NUCLEOTIDE SEQUENCE [LARGE SCALE GENOMIC DNA]</scope>
    <source>
        <strain evidence="6 7">RmlP026</strain>
    </source>
</reference>
<evidence type="ECO:0000259" key="5">
    <source>
        <dbReference type="PROSITE" id="PS01124"/>
    </source>
</evidence>
<comment type="caution">
    <text evidence="6">The sequence shown here is derived from an EMBL/GenBank/DDBJ whole genome shotgun (WGS) entry which is preliminary data.</text>
</comment>
<dbReference type="PANTHER" id="PTHR46796:SF6">
    <property type="entry name" value="ARAC SUBFAMILY"/>
    <property type="match status" value="1"/>
</dbReference>
<evidence type="ECO:0000256" key="3">
    <source>
        <dbReference type="ARBA" id="ARBA00023163"/>
    </source>
</evidence>
<keyword evidence="7" id="KW-1185">Reference proteome</keyword>
<dbReference type="EMBL" id="QYBB01000029">
    <property type="protein sequence ID" value="RYC30237.1"/>
    <property type="molecule type" value="Genomic_DNA"/>
</dbReference>
<feature type="domain" description="HTH araC/xylS-type" evidence="5">
    <location>
        <begin position="220"/>
        <end position="319"/>
    </location>
</feature>
<keyword evidence="3" id="KW-0804">Transcription</keyword>
<dbReference type="GO" id="GO:0003700">
    <property type="term" value="F:DNA-binding transcription factor activity"/>
    <property type="evidence" value="ECO:0007669"/>
    <property type="project" value="InterPro"/>
</dbReference>
<dbReference type="InterPro" id="IPR018060">
    <property type="entry name" value="HTH_AraC"/>
</dbReference>
<dbReference type="GO" id="GO:0043565">
    <property type="term" value="F:sequence-specific DNA binding"/>
    <property type="evidence" value="ECO:0007669"/>
    <property type="project" value="InterPro"/>
</dbReference>
<evidence type="ECO:0000313" key="6">
    <source>
        <dbReference type="EMBL" id="RYC30237.1"/>
    </source>
</evidence>
<dbReference type="PANTHER" id="PTHR46796">
    <property type="entry name" value="HTH-TYPE TRANSCRIPTIONAL ACTIVATOR RHAS-RELATED"/>
    <property type="match status" value="1"/>
</dbReference>
<dbReference type="SUPFAM" id="SSF46689">
    <property type="entry name" value="Homeodomain-like"/>
    <property type="match status" value="1"/>
</dbReference>
<keyword evidence="1" id="KW-0805">Transcription regulation</keyword>
<protein>
    <submittedName>
        <fullName evidence="6">Helix-turn-helix domain-containing protein</fullName>
    </submittedName>
</protein>
<dbReference type="Proteomes" id="UP000290759">
    <property type="component" value="Unassembled WGS sequence"/>
</dbReference>
<accession>A0A4Q2U5K4</accession>
<evidence type="ECO:0000256" key="1">
    <source>
        <dbReference type="ARBA" id="ARBA00023015"/>
    </source>
</evidence>
<evidence type="ECO:0000256" key="4">
    <source>
        <dbReference type="SAM" id="MobiDB-lite"/>
    </source>
</evidence>
<dbReference type="Gene3D" id="1.10.10.60">
    <property type="entry name" value="Homeodomain-like"/>
    <property type="match status" value="1"/>
</dbReference>
<dbReference type="OrthoDB" id="8004517at2"/>